<organism evidence="1 2">
    <name type="scientific">Acropora cervicornis</name>
    <name type="common">Staghorn coral</name>
    <dbReference type="NCBI Taxonomy" id="6130"/>
    <lineage>
        <taxon>Eukaryota</taxon>
        <taxon>Metazoa</taxon>
        <taxon>Cnidaria</taxon>
        <taxon>Anthozoa</taxon>
        <taxon>Hexacorallia</taxon>
        <taxon>Scleractinia</taxon>
        <taxon>Astrocoeniina</taxon>
        <taxon>Acroporidae</taxon>
        <taxon>Acropora</taxon>
    </lineage>
</organism>
<proteinExistence type="predicted"/>
<reference evidence="1" key="1">
    <citation type="journal article" date="2023" name="G3 (Bethesda)">
        <title>Whole genome assembly and annotation of the endangered Caribbean coral Acropora cervicornis.</title>
        <authorList>
            <person name="Selwyn J.D."/>
            <person name="Vollmer S.V."/>
        </authorList>
    </citation>
    <scope>NUCLEOTIDE SEQUENCE</scope>
    <source>
        <strain evidence="1">K2</strain>
    </source>
</reference>
<reference evidence="1" key="2">
    <citation type="journal article" date="2023" name="Science">
        <title>Genomic signatures of disease resistance in endangered staghorn corals.</title>
        <authorList>
            <person name="Vollmer S.V."/>
            <person name="Selwyn J.D."/>
            <person name="Despard B.A."/>
            <person name="Roesel C.L."/>
        </authorList>
    </citation>
    <scope>NUCLEOTIDE SEQUENCE</scope>
    <source>
        <strain evidence="1">K2</strain>
    </source>
</reference>
<dbReference type="Proteomes" id="UP001249851">
    <property type="component" value="Unassembled WGS sequence"/>
</dbReference>
<name>A0AAD9PW09_ACRCE</name>
<sequence length="123" mass="13147">MDYYSVVSNVVNPGCHTSICSPVIGVQHCPGSYASVKEKFRAGPGAVLVLAPSMGRMTPQCVDIIDASILEEEHFLGAITMAVDTTCALKDGRERVEACTMLADTPLEISVCEEVCTSFSLFI</sequence>
<comment type="caution">
    <text evidence="1">The sequence shown here is derived from an EMBL/GenBank/DDBJ whole genome shotgun (WGS) entry which is preliminary data.</text>
</comment>
<keyword evidence="2" id="KW-1185">Reference proteome</keyword>
<dbReference type="AlphaFoldDB" id="A0AAD9PW09"/>
<evidence type="ECO:0000313" key="2">
    <source>
        <dbReference type="Proteomes" id="UP001249851"/>
    </source>
</evidence>
<dbReference type="EMBL" id="JARQWQ010000115">
    <property type="protein sequence ID" value="KAK2550137.1"/>
    <property type="molecule type" value="Genomic_DNA"/>
</dbReference>
<gene>
    <name evidence="1" type="ORF">P5673_029334</name>
</gene>
<protein>
    <submittedName>
        <fullName evidence="1">Uncharacterized protein</fullName>
    </submittedName>
</protein>
<evidence type="ECO:0000313" key="1">
    <source>
        <dbReference type="EMBL" id="KAK2550137.1"/>
    </source>
</evidence>
<accession>A0AAD9PW09</accession>